<keyword evidence="3" id="KW-0479">Metal-binding</keyword>
<keyword evidence="4" id="KW-0560">Oxidoreductase</keyword>
<evidence type="ECO:0000313" key="9">
    <source>
        <dbReference type="Proteomes" id="UP000266489"/>
    </source>
</evidence>
<evidence type="ECO:0000313" key="6">
    <source>
        <dbReference type="EMBL" id="RIE07924.1"/>
    </source>
</evidence>
<dbReference type="InterPro" id="IPR001189">
    <property type="entry name" value="Mn/Fe_SOD"/>
</dbReference>
<evidence type="ECO:0000256" key="2">
    <source>
        <dbReference type="ARBA" id="ARBA00012682"/>
    </source>
</evidence>
<dbReference type="InterPro" id="IPR019831">
    <property type="entry name" value="Mn/Fe_SOD_N"/>
</dbReference>
<dbReference type="OrthoDB" id="9803125at2"/>
<dbReference type="GO" id="GO:0046872">
    <property type="term" value="F:metal ion binding"/>
    <property type="evidence" value="ECO:0007669"/>
    <property type="project" value="UniProtKB-KW"/>
</dbReference>
<dbReference type="RefSeq" id="WP_119119944.1">
    <property type="nucleotide sequence ID" value="NZ_QXIT01000086.1"/>
</dbReference>
<gene>
    <name evidence="7" type="ORF">SMC5_05640</name>
    <name evidence="6" type="ORF">SMC6_05100</name>
</gene>
<dbReference type="InterPro" id="IPR036324">
    <property type="entry name" value="Mn/Fe_SOD_N_sf"/>
</dbReference>
<evidence type="ECO:0000256" key="3">
    <source>
        <dbReference type="ARBA" id="ARBA00022723"/>
    </source>
</evidence>
<dbReference type="EMBL" id="QXIT01000086">
    <property type="protein sequence ID" value="RIE07924.1"/>
    <property type="molecule type" value="Genomic_DNA"/>
</dbReference>
<name>A0A398DHX1_9BACT</name>
<reference evidence="8 9" key="1">
    <citation type="submission" date="2018-09" db="EMBL/GenBank/DDBJ databases">
        <title>Discovery and Ecogenomic Context for Candidatus Cryosericales, a Global Caldiserica Order Active in Thawing Permafrost.</title>
        <authorList>
            <person name="Martinez M.A."/>
            <person name="Woodcroft B.J."/>
            <person name="Ignacio Espinoza J.C."/>
            <person name="Zayed A."/>
            <person name="Singleton C.M."/>
            <person name="Boyd J."/>
            <person name="Li Y.-F."/>
            <person name="Purvine S."/>
            <person name="Maughan H."/>
            <person name="Hodgkins S.B."/>
            <person name="Anderson D."/>
            <person name="Sederholm M."/>
            <person name="Temperton B."/>
            <person name="Saleska S.R."/>
            <person name="Tyson G.W."/>
            <person name="Rich V.I."/>
        </authorList>
    </citation>
    <scope>NUCLEOTIDE SEQUENCE [LARGE SCALE GENOMIC DNA]</scope>
    <source>
        <strain evidence="7 9">SMC5</strain>
        <strain evidence="6 8">SMC6</strain>
    </source>
</reference>
<dbReference type="SUPFAM" id="SSF46609">
    <property type="entry name" value="Fe,Mn superoxide dismutase (SOD), N-terminal domain"/>
    <property type="match status" value="1"/>
</dbReference>
<dbReference type="Proteomes" id="UP000266489">
    <property type="component" value="Unassembled WGS sequence"/>
</dbReference>
<proteinExistence type="inferred from homology"/>
<dbReference type="AlphaFoldDB" id="A0A398DHX1"/>
<feature type="domain" description="Manganese/iron superoxide dismutase N-terminal" evidence="5">
    <location>
        <begin position="21"/>
        <end position="56"/>
    </location>
</feature>
<evidence type="ECO:0000256" key="4">
    <source>
        <dbReference type="ARBA" id="ARBA00023002"/>
    </source>
</evidence>
<dbReference type="PRINTS" id="PR01703">
    <property type="entry name" value="MNSODISMTASE"/>
</dbReference>
<evidence type="ECO:0000256" key="1">
    <source>
        <dbReference type="ARBA" id="ARBA00008714"/>
    </source>
</evidence>
<dbReference type="GO" id="GO:0004784">
    <property type="term" value="F:superoxide dismutase activity"/>
    <property type="evidence" value="ECO:0007669"/>
    <property type="project" value="UniProtKB-EC"/>
</dbReference>
<accession>A0A398D9V3</accession>
<evidence type="ECO:0000259" key="5">
    <source>
        <dbReference type="Pfam" id="PF00081"/>
    </source>
</evidence>
<dbReference type="Pfam" id="PF00081">
    <property type="entry name" value="Sod_Fe_N"/>
    <property type="match status" value="1"/>
</dbReference>
<accession>A0A398DHX1</accession>
<dbReference type="EC" id="1.15.1.1" evidence="2"/>
<keyword evidence="8" id="KW-1185">Reference proteome</keyword>
<evidence type="ECO:0000313" key="7">
    <source>
        <dbReference type="EMBL" id="RIE10631.1"/>
    </source>
</evidence>
<comment type="similarity">
    <text evidence="1">Belongs to the iron/manganese superoxide dismutase family.</text>
</comment>
<evidence type="ECO:0000313" key="8">
    <source>
        <dbReference type="Proteomes" id="UP000266260"/>
    </source>
</evidence>
<dbReference type="Gene3D" id="1.10.287.990">
    <property type="entry name" value="Fe,Mn superoxide dismutase (SOD) domain"/>
    <property type="match status" value="1"/>
</dbReference>
<dbReference type="Proteomes" id="UP000266260">
    <property type="component" value="Unassembled WGS sequence"/>
</dbReference>
<protein>
    <recommendedName>
        <fullName evidence="2">superoxide dismutase</fullName>
        <ecNumber evidence="2">1.15.1.1</ecNumber>
    </recommendedName>
</protein>
<sequence>MSKIDTNNSLAVLGAASLRALPPLPYVENALEPVITAETMHFHYEKHHEGYVSNLKLLGNLLTDCSRSISGPVVWQVICL</sequence>
<comment type="caution">
    <text evidence="7">The sequence shown here is derived from an EMBL/GenBank/DDBJ whole genome shotgun (WGS) entry which is preliminary data.</text>
</comment>
<dbReference type="EMBL" id="QXIU01000136">
    <property type="protein sequence ID" value="RIE10631.1"/>
    <property type="molecule type" value="Genomic_DNA"/>
</dbReference>
<organism evidence="7 9">
    <name type="scientific">Candidatus Cryosericum odellii</name>
    <dbReference type="NCBI Taxonomy" id="2290917"/>
    <lineage>
        <taxon>Bacteria</taxon>
        <taxon>Pseudomonadati</taxon>
        <taxon>Caldisericota/Cryosericota group</taxon>
        <taxon>Candidatus Cryosericota</taxon>
        <taxon>Candidatus Cryosericia</taxon>
        <taxon>Candidatus Cryosericales</taxon>
        <taxon>Candidatus Cryosericaceae</taxon>
        <taxon>Candidatus Cryosericum</taxon>
    </lineage>
</organism>